<evidence type="ECO:0000313" key="1">
    <source>
        <dbReference type="EMBL" id="CRK88928.1"/>
    </source>
</evidence>
<proteinExistence type="predicted"/>
<keyword evidence="2" id="KW-1185">Reference proteome</keyword>
<gene>
    <name evidence="1" type="ORF">CLUMA_CG002740</name>
</gene>
<name>A0A1J1HLI7_9DIPT</name>
<dbReference type="EMBL" id="CVRI01000010">
    <property type="protein sequence ID" value="CRK88928.1"/>
    <property type="molecule type" value="Genomic_DNA"/>
</dbReference>
<organism evidence="1 2">
    <name type="scientific">Clunio marinus</name>
    <dbReference type="NCBI Taxonomy" id="568069"/>
    <lineage>
        <taxon>Eukaryota</taxon>
        <taxon>Metazoa</taxon>
        <taxon>Ecdysozoa</taxon>
        <taxon>Arthropoda</taxon>
        <taxon>Hexapoda</taxon>
        <taxon>Insecta</taxon>
        <taxon>Pterygota</taxon>
        <taxon>Neoptera</taxon>
        <taxon>Endopterygota</taxon>
        <taxon>Diptera</taxon>
        <taxon>Nematocera</taxon>
        <taxon>Chironomoidea</taxon>
        <taxon>Chironomidae</taxon>
        <taxon>Clunio</taxon>
    </lineage>
</organism>
<dbReference type="Proteomes" id="UP000183832">
    <property type="component" value="Unassembled WGS sequence"/>
</dbReference>
<dbReference type="AlphaFoldDB" id="A0A1J1HLI7"/>
<sequence length="77" mass="8688">MKGLAVENFDNSLVSRYSVGKFISNFPFHRKIELLHLRAQLPRSSREFQGVVEAKAKAEVEVEGKMVNDGGDDVMYT</sequence>
<protein>
    <submittedName>
        <fullName evidence="1">CLUMA_CG002740, isoform A</fullName>
    </submittedName>
</protein>
<reference evidence="1 2" key="1">
    <citation type="submission" date="2015-04" db="EMBL/GenBank/DDBJ databases">
        <authorList>
            <person name="Syromyatnikov M.Y."/>
            <person name="Popov V.N."/>
        </authorList>
    </citation>
    <scope>NUCLEOTIDE SEQUENCE [LARGE SCALE GENOMIC DNA]</scope>
</reference>
<evidence type="ECO:0000313" key="2">
    <source>
        <dbReference type="Proteomes" id="UP000183832"/>
    </source>
</evidence>
<accession>A0A1J1HLI7</accession>